<dbReference type="Proteomes" id="UP000266975">
    <property type="component" value="Unassembled WGS sequence"/>
</dbReference>
<feature type="region of interest" description="Disordered" evidence="1">
    <location>
        <begin position="1"/>
        <end position="30"/>
    </location>
</feature>
<dbReference type="EMBL" id="PTJO01000003">
    <property type="protein sequence ID" value="RNE49548.1"/>
    <property type="molecule type" value="Genomic_DNA"/>
</dbReference>
<evidence type="ECO:0000313" key="3">
    <source>
        <dbReference type="EMBL" id="RNE49548.1"/>
    </source>
</evidence>
<feature type="region of interest" description="Disordered" evidence="1">
    <location>
        <begin position="341"/>
        <end position="373"/>
    </location>
</feature>
<dbReference type="InterPro" id="IPR024498">
    <property type="entry name" value="DUF2786"/>
</dbReference>
<feature type="compositionally biased region" description="Basic and acidic residues" evidence="1">
    <location>
        <begin position="355"/>
        <end position="373"/>
    </location>
</feature>
<name>A0A3M8KAR4_9CORY</name>
<evidence type="ECO:0000256" key="1">
    <source>
        <dbReference type="SAM" id="MobiDB-lite"/>
    </source>
</evidence>
<organism evidence="3 4">
    <name type="scientific">Corynebacterium alimapuense</name>
    <dbReference type="NCBI Taxonomy" id="1576874"/>
    <lineage>
        <taxon>Bacteria</taxon>
        <taxon>Bacillati</taxon>
        <taxon>Actinomycetota</taxon>
        <taxon>Actinomycetes</taxon>
        <taxon>Mycobacteriales</taxon>
        <taxon>Corynebacteriaceae</taxon>
        <taxon>Corynebacterium</taxon>
    </lineage>
</organism>
<dbReference type="AlphaFoldDB" id="A0A3M8KAR4"/>
<protein>
    <recommendedName>
        <fullName evidence="2">DUF2786 domain-containing protein</fullName>
    </recommendedName>
</protein>
<dbReference type="Pfam" id="PF10979">
    <property type="entry name" value="DUF2786"/>
    <property type="match status" value="1"/>
</dbReference>
<proteinExistence type="predicted"/>
<reference evidence="3 4" key="1">
    <citation type="submission" date="2018-02" db="EMBL/GenBank/DDBJ databases">
        <title>Corynebacterium alimpuense sp. nov., a marine obligate actinomycete isolated from sediments of Valparaiso bay, Chile.</title>
        <authorList>
            <person name="Claverias F."/>
            <person name="Gonzales-Siles L."/>
            <person name="Salva-Serra F."/>
            <person name="Inganaes E."/>
            <person name="Molin K."/>
            <person name="Cumsille A."/>
            <person name="Undabarrena A."/>
            <person name="Couve E."/>
            <person name="Moore E.R.B."/>
            <person name="Gomila M."/>
            <person name="Camara B."/>
        </authorList>
    </citation>
    <scope>NUCLEOTIDE SEQUENCE [LARGE SCALE GENOMIC DNA]</scope>
    <source>
        <strain evidence="3 4">CCUG 69366</strain>
    </source>
</reference>
<gene>
    <name evidence="3" type="ORF">C5L39_04140</name>
</gene>
<feature type="domain" description="DUF2786" evidence="2">
    <location>
        <begin position="141"/>
        <end position="173"/>
    </location>
</feature>
<comment type="caution">
    <text evidence="3">The sequence shown here is derived from an EMBL/GenBank/DDBJ whole genome shotgun (WGS) entry which is preliminary data.</text>
</comment>
<evidence type="ECO:0000313" key="4">
    <source>
        <dbReference type="Proteomes" id="UP000266975"/>
    </source>
</evidence>
<evidence type="ECO:0000259" key="2">
    <source>
        <dbReference type="Pfam" id="PF10979"/>
    </source>
</evidence>
<keyword evidence="4" id="KW-1185">Reference proteome</keyword>
<dbReference type="OrthoDB" id="3508128at2"/>
<sequence>MPHSYTLIPTASHADGAISPGPSGPQDSHHVPTEVLLAAAALGWTPNDLRHLLGKRACHFPSEACSQIVSDATAEEPIARAWLQQGQRTGEEITRPVGIQPLIDRLRELPRLRDAEIFTEDLSWVPQRTPPETRSYSRSFQRIEKLLCKAESSTFEAESLALVAKAQLLRHRYLSYEPADTASLVSMRVRLQAPWIKHQFLLLANIAPSYSCSTVLMTRSGIACLIGHPEDVEHCRRLFSSLNRQRLAFLPTHTSDSGTPSRGQVAAYRGAFFHAYAERIGTLLSSRQPARQRARRLASQRHTIATNYVFAKFHRTRALGFHHRDSQGLVDGLTAAEQSNFRPELAALLGTPQSPEEREPSRCPEGRLRSQSA</sequence>
<dbReference type="RefSeq" id="WP_123047594.1">
    <property type="nucleotide sequence ID" value="NZ_PTJO01000003.1"/>
</dbReference>
<accession>A0A3M8KAR4</accession>